<feature type="transmembrane region" description="Helical" evidence="1">
    <location>
        <begin position="12"/>
        <end position="32"/>
    </location>
</feature>
<feature type="transmembrane region" description="Helical" evidence="1">
    <location>
        <begin position="229"/>
        <end position="250"/>
    </location>
</feature>
<evidence type="ECO:0000256" key="1">
    <source>
        <dbReference type="SAM" id="Phobius"/>
    </source>
</evidence>
<organism evidence="2 3">
    <name type="scientific">Pseudobacteriovorax antillogorgiicola</name>
    <dbReference type="NCBI Taxonomy" id="1513793"/>
    <lineage>
        <taxon>Bacteria</taxon>
        <taxon>Pseudomonadati</taxon>
        <taxon>Bdellovibrionota</taxon>
        <taxon>Oligoflexia</taxon>
        <taxon>Oligoflexales</taxon>
        <taxon>Pseudobacteriovoracaceae</taxon>
        <taxon>Pseudobacteriovorax</taxon>
    </lineage>
</organism>
<feature type="transmembrane region" description="Helical" evidence="1">
    <location>
        <begin position="98"/>
        <end position="121"/>
    </location>
</feature>
<proteinExistence type="predicted"/>
<keyword evidence="1" id="KW-0472">Membrane</keyword>
<name>A0A1Y6BB12_9BACT</name>
<evidence type="ECO:0000313" key="3">
    <source>
        <dbReference type="Proteomes" id="UP000192907"/>
    </source>
</evidence>
<reference evidence="3" key="1">
    <citation type="submission" date="2017-04" db="EMBL/GenBank/DDBJ databases">
        <authorList>
            <person name="Varghese N."/>
            <person name="Submissions S."/>
        </authorList>
    </citation>
    <scope>NUCLEOTIDE SEQUENCE [LARGE SCALE GENOMIC DNA]</scope>
    <source>
        <strain evidence="3">RKEM611</strain>
    </source>
</reference>
<keyword evidence="1" id="KW-0812">Transmembrane</keyword>
<feature type="transmembrane region" description="Helical" evidence="1">
    <location>
        <begin position="206"/>
        <end position="223"/>
    </location>
</feature>
<gene>
    <name evidence="2" type="ORF">SAMN06296036_10283</name>
</gene>
<dbReference type="Proteomes" id="UP000192907">
    <property type="component" value="Unassembled WGS sequence"/>
</dbReference>
<dbReference type="AlphaFoldDB" id="A0A1Y6BB12"/>
<evidence type="ECO:0000313" key="2">
    <source>
        <dbReference type="EMBL" id="SME94068.1"/>
    </source>
</evidence>
<dbReference type="EMBL" id="FWZT01000002">
    <property type="protein sequence ID" value="SME94068.1"/>
    <property type="molecule type" value="Genomic_DNA"/>
</dbReference>
<keyword evidence="1" id="KW-1133">Transmembrane helix</keyword>
<protein>
    <submittedName>
        <fullName evidence="2">Uncharacterized protein</fullName>
    </submittedName>
</protein>
<feature type="transmembrane region" description="Helical" evidence="1">
    <location>
        <begin position="137"/>
        <end position="160"/>
    </location>
</feature>
<dbReference type="RefSeq" id="WP_132315589.1">
    <property type="nucleotide sequence ID" value="NZ_FWZT01000002.1"/>
</dbReference>
<feature type="transmembrane region" description="Helical" evidence="1">
    <location>
        <begin position="75"/>
        <end position="92"/>
    </location>
</feature>
<feature type="transmembrane region" description="Helical" evidence="1">
    <location>
        <begin position="52"/>
        <end position="70"/>
    </location>
</feature>
<sequence>MHKNLSNLTKTIIIMLAQLLVFFQSYSLFSQANIDLGGLGLSSLISNPESSVLILLNISLLLSATGGLFLKKSWLYGVNAALSVLLLLSNSIELGSVLLSYQFASSSILLMVSSSLVYWLAKPNNFEDGWVSTQKNYVLFLAVLFTFQGVELLMQTFMTFAGGFELELGSLMSLGSMDDLLIFGLVGSISIITGFYTLLNGKSVAKRYLALWLIIHMTASFSLVSVELLGILCLILPAAILAVESVRYIVQPRLENRRLNNILLDSSSSVRAVLD</sequence>
<keyword evidence="3" id="KW-1185">Reference proteome</keyword>
<feature type="transmembrane region" description="Helical" evidence="1">
    <location>
        <begin position="180"/>
        <end position="199"/>
    </location>
</feature>
<accession>A0A1Y6BB12</accession>